<proteinExistence type="predicted"/>
<dbReference type="InterPro" id="IPR000792">
    <property type="entry name" value="Tscrpt_reg_LuxR_C"/>
</dbReference>
<feature type="transmembrane region" description="Helical" evidence="1">
    <location>
        <begin position="733"/>
        <end position="758"/>
    </location>
</feature>
<dbReference type="InterPro" id="IPR013783">
    <property type="entry name" value="Ig-like_fold"/>
</dbReference>
<keyword evidence="2" id="KW-0732">Signal</keyword>
<dbReference type="InterPro" id="IPR036388">
    <property type="entry name" value="WH-like_DNA-bd_sf"/>
</dbReference>
<evidence type="ECO:0000313" key="4">
    <source>
        <dbReference type="EMBL" id="AUS05156.1"/>
    </source>
</evidence>
<dbReference type="RefSeq" id="WP_102995204.1">
    <property type="nucleotide sequence ID" value="NZ_CP025938.1"/>
</dbReference>
<dbReference type="Gene3D" id="2.60.40.10">
    <property type="entry name" value="Immunoglobulins"/>
    <property type="match status" value="1"/>
</dbReference>
<evidence type="ECO:0000256" key="2">
    <source>
        <dbReference type="SAM" id="SignalP"/>
    </source>
</evidence>
<evidence type="ECO:0000256" key="1">
    <source>
        <dbReference type="SAM" id="Phobius"/>
    </source>
</evidence>
<dbReference type="AlphaFoldDB" id="A0A2I7SGX3"/>
<dbReference type="SUPFAM" id="SSF46894">
    <property type="entry name" value="C-terminal effector domain of the bipartite response regulators"/>
    <property type="match status" value="1"/>
</dbReference>
<dbReference type="Gene3D" id="2.130.10.10">
    <property type="entry name" value="YVTN repeat-like/Quinoprotein amine dehydrogenase"/>
    <property type="match status" value="2"/>
</dbReference>
<sequence>MRLLYFVLLLCFHASTTLLAQERSPIQIFSPKDYGAESQNWAISQSSEKYIYVANNKGLLEYNGAEWALYLSPNKTILRSVNVIDSLIYTGSYRDFGYWKRNNLGKLEYASLSDELNLTFFEDEEIWNIINVNDFILFQSLKRIYIYNKKLGNYAIINSDSTIYKMFKVNESIYFQSVKDGVYEIVNGSSKLVSKDAVVQENLLVNIFNHQGKLLFQTEDYGFFILNENKLESWDISANDKIYNNRIYSSIQLKDNSFILGSISNGIFHIDANGNLLSQIDQSHGLGNNTVLSVFEDVENNIWLGLENGVNCINIKSPYKIFNDDNGNIGAVNASILYDDFLYLGTNQGLFYKKYGTNNDFKKVEGTQGATWCLTEINNTLFCGHNSGTFVIKNNKARKVADVIGTWSIKPIEGANNLLLQGNYTGLYVLEHVNGIWQLRNKIEGFDASTRYFEFFNDHEIFVSHEYKGVFKIDVDKALTKTLHITEETTINKGLKTSLIKYKDKILYSEKKGVFAYQPSIQKFVKDTILSALFKEQEFTSGKLVNDTKTNKLWAFSEYGLNYLTPGKLSNTPTINKISLPAFVRNDVSGYENISYLKDHKYLYGTSHGYIVIDTHLFQDKPYQININTISNSTYDDGYTTLLHNKHEFGKFKNNENNIKFSYNIPEYKRYLVAEYQYKLDGIYDKWSTWSTNSSVLFENLPYGNYKFSVRARLGNHLSENTASYSFNIERPWYLSNIAIICYFLLVLIFSLFMHMLYTRYYKKQRLKILLAKERELELKELENKQQLMRFNNDNLRQDIENKNRELSISTMSLIKKNEFLNSLKNDLQKITDVKNIKQVIKVIDRNLNNADDWNVFQEAFNNADKDFLKKIKALHLQLTSNDLRLCAYLRLNLSSKEIAPLLNISPRSVEVKRYRLRKKMDLPHESSLTDYILEI</sequence>
<dbReference type="EMBL" id="CP025938">
    <property type="protein sequence ID" value="AUS05156.1"/>
    <property type="molecule type" value="Genomic_DNA"/>
</dbReference>
<dbReference type="InterPro" id="IPR016032">
    <property type="entry name" value="Sig_transdc_resp-reg_C-effctor"/>
</dbReference>
<protein>
    <submittedName>
        <fullName evidence="4">LuxR family transcriptional regulator</fullName>
    </submittedName>
</protein>
<dbReference type="Gene3D" id="1.10.10.10">
    <property type="entry name" value="Winged helix-like DNA-binding domain superfamily/Winged helix DNA-binding domain"/>
    <property type="match status" value="1"/>
</dbReference>
<feature type="domain" description="HTH luxR-type" evidence="3">
    <location>
        <begin position="876"/>
        <end position="933"/>
    </location>
</feature>
<dbReference type="Proteomes" id="UP000236592">
    <property type="component" value="Chromosome"/>
</dbReference>
<gene>
    <name evidence="4" type="ORF">C1A40_06595</name>
</gene>
<dbReference type="KEGG" id="taj:C1A40_06595"/>
<dbReference type="InterPro" id="IPR015943">
    <property type="entry name" value="WD40/YVTN_repeat-like_dom_sf"/>
</dbReference>
<keyword evidence="1" id="KW-0472">Membrane</keyword>
<dbReference type="Pfam" id="PF07495">
    <property type="entry name" value="Y_Y_Y"/>
    <property type="match status" value="1"/>
</dbReference>
<feature type="signal peptide" evidence="2">
    <location>
        <begin position="1"/>
        <end position="20"/>
    </location>
</feature>
<organism evidence="4 5">
    <name type="scientific">Pseudotamlana carrageenivorans</name>
    <dbReference type="NCBI Taxonomy" id="2069432"/>
    <lineage>
        <taxon>Bacteria</taxon>
        <taxon>Pseudomonadati</taxon>
        <taxon>Bacteroidota</taxon>
        <taxon>Flavobacteriia</taxon>
        <taxon>Flavobacteriales</taxon>
        <taxon>Flavobacteriaceae</taxon>
        <taxon>Pseudotamlana</taxon>
    </lineage>
</organism>
<keyword evidence="1" id="KW-0812">Transmembrane</keyword>
<name>A0A2I7SGX3_9FLAO</name>
<dbReference type="SMART" id="SM00421">
    <property type="entry name" value="HTH_LUXR"/>
    <property type="match status" value="1"/>
</dbReference>
<feature type="chain" id="PRO_5014359393" evidence="2">
    <location>
        <begin position="21"/>
        <end position="936"/>
    </location>
</feature>
<keyword evidence="1" id="KW-1133">Transmembrane helix</keyword>
<keyword evidence="5" id="KW-1185">Reference proteome</keyword>
<evidence type="ECO:0000313" key="5">
    <source>
        <dbReference type="Proteomes" id="UP000236592"/>
    </source>
</evidence>
<accession>A0A2I7SGX3</accession>
<dbReference type="GO" id="GO:0003677">
    <property type="term" value="F:DNA binding"/>
    <property type="evidence" value="ECO:0007669"/>
    <property type="project" value="InterPro"/>
</dbReference>
<dbReference type="GO" id="GO:0006355">
    <property type="term" value="P:regulation of DNA-templated transcription"/>
    <property type="evidence" value="ECO:0007669"/>
    <property type="project" value="InterPro"/>
</dbReference>
<reference evidence="5" key="1">
    <citation type="submission" date="2018-01" db="EMBL/GenBank/DDBJ databases">
        <title>Complete genome of Tamlana sp. UJ94.</title>
        <authorList>
            <person name="Jung J."/>
            <person name="Chung D."/>
            <person name="Bae S.S."/>
            <person name="Baek K."/>
        </authorList>
    </citation>
    <scope>NUCLEOTIDE SEQUENCE [LARGE SCALE GENOMIC DNA]</scope>
    <source>
        <strain evidence="5">UJ94</strain>
    </source>
</reference>
<dbReference type="OrthoDB" id="1090267at2"/>
<evidence type="ECO:0000259" key="3">
    <source>
        <dbReference type="SMART" id="SM00421"/>
    </source>
</evidence>
<dbReference type="InterPro" id="IPR011123">
    <property type="entry name" value="Y_Y_Y"/>
</dbReference>